<dbReference type="PANTHER" id="PTHR30154:SF34">
    <property type="entry name" value="TRANSCRIPTIONAL REGULATOR AZLB"/>
    <property type="match status" value="1"/>
</dbReference>
<dbReference type="Gene3D" id="3.30.70.920">
    <property type="match status" value="1"/>
</dbReference>
<keyword evidence="6" id="KW-1185">Reference proteome</keyword>
<sequence>MNQETTEDFLLDRFDISLLAALQKDAHATNQQIGEQIHLSASQVSRRIQRLESTGIIRRYVALMDPARLGLGVRAMAYVTLTHHSGEEGMAFEREIENLPEVMDCYAVAGESDYILQIVAADLNALSDSVLRRLTRIKGVSSIRSNIVLHCIKSSTELPLNHIGQAGGTTRRIRLTGNT</sequence>
<dbReference type="SMART" id="SM00344">
    <property type="entry name" value="HTH_ASNC"/>
    <property type="match status" value="1"/>
</dbReference>
<dbReference type="SUPFAM" id="SSF46785">
    <property type="entry name" value="Winged helix' DNA-binding domain"/>
    <property type="match status" value="1"/>
</dbReference>
<dbReference type="Pfam" id="PF13412">
    <property type="entry name" value="HTH_24"/>
    <property type="match status" value="1"/>
</dbReference>
<accession>A0A1P8K9F0</accession>
<dbReference type="Proteomes" id="UP000186110">
    <property type="component" value="Chromosome"/>
</dbReference>
<keyword evidence="2" id="KW-0238">DNA-binding</keyword>
<keyword evidence="3" id="KW-0804">Transcription</keyword>
<evidence type="ECO:0000313" key="5">
    <source>
        <dbReference type="EMBL" id="APW42622.1"/>
    </source>
</evidence>
<dbReference type="InterPro" id="IPR019888">
    <property type="entry name" value="Tscrpt_reg_AsnC-like"/>
</dbReference>
<keyword evidence="1" id="KW-0805">Transcription regulation</keyword>
<dbReference type="InterPro" id="IPR011008">
    <property type="entry name" value="Dimeric_a/b-barrel"/>
</dbReference>
<dbReference type="RefSeq" id="WP_029707705.1">
    <property type="nucleotide sequence ID" value="NZ_CP019239.1"/>
</dbReference>
<dbReference type="KEGG" id="rsb:RS694_08825"/>
<dbReference type="PANTHER" id="PTHR30154">
    <property type="entry name" value="LEUCINE-RESPONSIVE REGULATORY PROTEIN"/>
    <property type="match status" value="1"/>
</dbReference>
<evidence type="ECO:0000259" key="4">
    <source>
        <dbReference type="PROSITE" id="PS50956"/>
    </source>
</evidence>
<dbReference type="InterPro" id="IPR000485">
    <property type="entry name" value="AsnC-type_HTH_dom"/>
</dbReference>
<dbReference type="Gene3D" id="1.10.10.10">
    <property type="entry name" value="Winged helix-like DNA-binding domain superfamily/Winged helix DNA-binding domain"/>
    <property type="match status" value="1"/>
</dbReference>
<dbReference type="AlphaFoldDB" id="A0A1P8K9F0"/>
<dbReference type="GO" id="GO:0005829">
    <property type="term" value="C:cytosol"/>
    <property type="evidence" value="ECO:0007669"/>
    <property type="project" value="TreeGrafter"/>
</dbReference>
<evidence type="ECO:0000256" key="2">
    <source>
        <dbReference type="ARBA" id="ARBA00023125"/>
    </source>
</evidence>
<dbReference type="GO" id="GO:0043200">
    <property type="term" value="P:response to amino acid"/>
    <property type="evidence" value="ECO:0007669"/>
    <property type="project" value="TreeGrafter"/>
</dbReference>
<protein>
    <submittedName>
        <fullName evidence="5">AsnC family transcriptional regulator</fullName>
    </submittedName>
</protein>
<dbReference type="EMBL" id="CP019239">
    <property type="protein sequence ID" value="APW42622.1"/>
    <property type="molecule type" value="Genomic_DNA"/>
</dbReference>
<dbReference type="eggNOG" id="COG1522">
    <property type="taxonomic scope" value="Bacteria"/>
</dbReference>
<dbReference type="Pfam" id="PF01037">
    <property type="entry name" value="AsnC_trans_reg"/>
    <property type="match status" value="1"/>
</dbReference>
<dbReference type="GO" id="GO:0043565">
    <property type="term" value="F:sequence-specific DNA binding"/>
    <property type="evidence" value="ECO:0007669"/>
    <property type="project" value="InterPro"/>
</dbReference>
<dbReference type="STRING" id="1484693.RS694_08825"/>
<dbReference type="PROSITE" id="PS50956">
    <property type="entry name" value="HTH_ASNC_2"/>
    <property type="match status" value="1"/>
</dbReference>
<feature type="domain" description="HTH asnC-type" evidence="4">
    <location>
        <begin position="11"/>
        <end position="72"/>
    </location>
</feature>
<dbReference type="InterPro" id="IPR036388">
    <property type="entry name" value="WH-like_DNA-bd_sf"/>
</dbReference>
<dbReference type="PRINTS" id="PR00033">
    <property type="entry name" value="HTHASNC"/>
</dbReference>
<dbReference type="InterPro" id="IPR019887">
    <property type="entry name" value="Tscrpt_reg_AsnC/Lrp_C"/>
</dbReference>
<organism evidence="5 6">
    <name type="scientific">Rhodoferax saidenbachensis</name>
    <dbReference type="NCBI Taxonomy" id="1484693"/>
    <lineage>
        <taxon>Bacteria</taxon>
        <taxon>Pseudomonadati</taxon>
        <taxon>Pseudomonadota</taxon>
        <taxon>Betaproteobacteria</taxon>
        <taxon>Burkholderiales</taxon>
        <taxon>Comamonadaceae</taxon>
        <taxon>Rhodoferax</taxon>
    </lineage>
</organism>
<evidence type="ECO:0000256" key="3">
    <source>
        <dbReference type="ARBA" id="ARBA00023163"/>
    </source>
</evidence>
<proteinExistence type="predicted"/>
<name>A0A1P8K9F0_9BURK</name>
<evidence type="ECO:0000256" key="1">
    <source>
        <dbReference type="ARBA" id="ARBA00023015"/>
    </source>
</evidence>
<evidence type="ECO:0000313" key="6">
    <source>
        <dbReference type="Proteomes" id="UP000186110"/>
    </source>
</evidence>
<dbReference type="InterPro" id="IPR036390">
    <property type="entry name" value="WH_DNA-bd_sf"/>
</dbReference>
<gene>
    <name evidence="5" type="ORF">RS694_08825</name>
</gene>
<reference evidence="5 6" key="1">
    <citation type="submission" date="2017-01" db="EMBL/GenBank/DDBJ databases">
        <authorList>
            <person name="Mah S.A."/>
            <person name="Swanson W.J."/>
            <person name="Moy G.W."/>
            <person name="Vacquier V.D."/>
        </authorList>
    </citation>
    <scope>NUCLEOTIDE SEQUENCE [LARGE SCALE GENOMIC DNA]</scope>
    <source>
        <strain evidence="5 6">DSM 22694</strain>
    </source>
</reference>
<dbReference type="SUPFAM" id="SSF54909">
    <property type="entry name" value="Dimeric alpha+beta barrel"/>
    <property type="match status" value="1"/>
</dbReference>